<dbReference type="AlphaFoldDB" id="A0AAD9RDR8"/>
<protein>
    <submittedName>
        <fullName evidence="2">Uncharacterized protein</fullName>
    </submittedName>
</protein>
<dbReference type="InterPro" id="IPR036691">
    <property type="entry name" value="Endo/exonu/phosph_ase_sf"/>
</dbReference>
<reference evidence="2" key="2">
    <citation type="journal article" date="2023" name="Commun. Biol.">
        <title>Intrasexual cuticular hydrocarbon dimorphism in a wasp sheds light on hydrocarbon biosynthesis genes in Hymenoptera.</title>
        <authorList>
            <person name="Moris V.C."/>
            <person name="Podsiadlowski L."/>
            <person name="Martin S."/>
            <person name="Oeyen J.P."/>
            <person name="Donath A."/>
            <person name="Petersen M."/>
            <person name="Wilbrandt J."/>
            <person name="Misof B."/>
            <person name="Liedtke D."/>
            <person name="Thamm M."/>
            <person name="Scheiner R."/>
            <person name="Schmitt T."/>
            <person name="Niehuis O."/>
        </authorList>
    </citation>
    <scope>NUCLEOTIDE SEQUENCE</scope>
    <source>
        <strain evidence="2">GBR_01_08_01A</strain>
    </source>
</reference>
<dbReference type="EMBL" id="JAIFRP010000954">
    <property type="protein sequence ID" value="KAK2577887.1"/>
    <property type="molecule type" value="Genomic_DNA"/>
</dbReference>
<evidence type="ECO:0000256" key="1">
    <source>
        <dbReference type="SAM" id="MobiDB-lite"/>
    </source>
</evidence>
<dbReference type="Gene3D" id="3.60.10.10">
    <property type="entry name" value="Endonuclease/exonuclease/phosphatase"/>
    <property type="match status" value="1"/>
</dbReference>
<evidence type="ECO:0000313" key="2">
    <source>
        <dbReference type="EMBL" id="KAK2577887.1"/>
    </source>
</evidence>
<gene>
    <name evidence="2" type="ORF">KPH14_012915</name>
</gene>
<feature type="region of interest" description="Disordered" evidence="1">
    <location>
        <begin position="248"/>
        <end position="281"/>
    </location>
</feature>
<keyword evidence="3" id="KW-1185">Reference proteome</keyword>
<evidence type="ECO:0000313" key="3">
    <source>
        <dbReference type="Proteomes" id="UP001258017"/>
    </source>
</evidence>
<feature type="compositionally biased region" description="Polar residues" evidence="1">
    <location>
        <begin position="267"/>
        <end position="281"/>
    </location>
</feature>
<dbReference type="SUPFAM" id="SSF56219">
    <property type="entry name" value="DNase I-like"/>
    <property type="match status" value="1"/>
</dbReference>
<reference evidence="2" key="1">
    <citation type="submission" date="2021-08" db="EMBL/GenBank/DDBJ databases">
        <authorList>
            <person name="Misof B."/>
            <person name="Oliver O."/>
            <person name="Podsiadlowski L."/>
            <person name="Donath A."/>
            <person name="Peters R."/>
            <person name="Mayer C."/>
            <person name="Rust J."/>
            <person name="Gunkel S."/>
            <person name="Lesny P."/>
            <person name="Martin S."/>
            <person name="Oeyen J.P."/>
            <person name="Petersen M."/>
            <person name="Panagiotis P."/>
            <person name="Wilbrandt J."/>
            <person name="Tanja T."/>
        </authorList>
    </citation>
    <scope>NUCLEOTIDE SEQUENCE</scope>
    <source>
        <strain evidence="2">GBR_01_08_01A</strain>
        <tissue evidence="2">Thorax + abdomen</tissue>
    </source>
</reference>
<comment type="caution">
    <text evidence="2">The sequence shown here is derived from an EMBL/GenBank/DDBJ whole genome shotgun (WGS) entry which is preliminary data.</text>
</comment>
<dbReference type="Proteomes" id="UP001258017">
    <property type="component" value="Unassembled WGS sequence"/>
</dbReference>
<name>A0AAD9RDR8_9HYME</name>
<sequence length="379" mass="42847">TKLSELRCAVSSISCNYDIIILVETWLHSGISNEELGLTNFNVFRRDRFGDNNTQKRGGGVLIAVGKHIYSKRLSISSQCVEQLFVKINTSFKPVIIGTVYIPPGTDSIVYDLHGATVPDKIQIYGLYYMKVDLYIEPVRVCFNCFKVGHIAKFGKRSKVCRSCGEDCHDNEHKCTKANAPSCCIYEAINLVKSTNTNTIVTHKENEYINLKNIALNFPALKETSAQKQFDLRKIGGIPKEVDNANHWLNHNNNVKDSKNKSRKLTSPRQRVSPKAGNTTSQLNLYRETEINKENYGLALQNINSETKSNLEVITVEASDISFPERVLAVKSVEGTSGKNPKNLLKEMNFNFTNIKLKTYTRHKNNNKHEESQHTLMEL</sequence>
<accession>A0AAD9RDR8</accession>
<feature type="non-terminal residue" evidence="2">
    <location>
        <position position="1"/>
    </location>
</feature>
<proteinExistence type="predicted"/>
<organism evidence="2 3">
    <name type="scientific">Odynerus spinipes</name>
    <dbReference type="NCBI Taxonomy" id="1348599"/>
    <lineage>
        <taxon>Eukaryota</taxon>
        <taxon>Metazoa</taxon>
        <taxon>Ecdysozoa</taxon>
        <taxon>Arthropoda</taxon>
        <taxon>Hexapoda</taxon>
        <taxon>Insecta</taxon>
        <taxon>Pterygota</taxon>
        <taxon>Neoptera</taxon>
        <taxon>Endopterygota</taxon>
        <taxon>Hymenoptera</taxon>
        <taxon>Apocrita</taxon>
        <taxon>Aculeata</taxon>
        <taxon>Vespoidea</taxon>
        <taxon>Vespidae</taxon>
        <taxon>Eumeninae</taxon>
        <taxon>Odynerus</taxon>
    </lineage>
</organism>